<dbReference type="PANTHER" id="PTHR43086:SF3">
    <property type="entry name" value="NADP-DEPENDENT 3-HYDROXY ACID DEHYDROGENASE YDFG"/>
    <property type="match status" value="1"/>
</dbReference>
<comment type="function">
    <text evidence="9">NADP-dependent dehydrogenase with broad substrate specificity acting on 3-hydroxy acids. Catalyzes the NADP-dependent oxidation of L-allo-threonine to L-2-amino-3-keto-butyrate, which is spontaneously decarboxylated into aminoacetone. Also acts on D-threonine, L-serine, D-serine, D-3-hydroxyisobutyrate, L-3-hydroxyisobutyrate, D-glycerate and L-glycerate. Able to catalyze the reduction of the malonic semialdehyde to 3-hydroxypropionic acid. YdfG is apparently supplementing RutE, the presumed malonic semialdehyde reductase involved in pyrimidine degradation since both are able to detoxify malonic semialdehyde.</text>
</comment>
<dbReference type="Gene3D" id="3.40.50.720">
    <property type="entry name" value="NAD(P)-binding Rossmann-like Domain"/>
    <property type="match status" value="1"/>
</dbReference>
<dbReference type="RefSeq" id="WP_161005387.1">
    <property type="nucleotide sequence ID" value="NZ_WWCN01000002.1"/>
</dbReference>
<dbReference type="InterPro" id="IPR057326">
    <property type="entry name" value="KR_dom"/>
</dbReference>
<name>A0A6L8K360_9BURK</name>
<evidence type="ECO:0000256" key="2">
    <source>
        <dbReference type="ARBA" id="ARBA00023002"/>
    </source>
</evidence>
<evidence type="ECO:0000313" key="14">
    <source>
        <dbReference type="Proteomes" id="UP000479335"/>
    </source>
</evidence>
<evidence type="ECO:0000256" key="8">
    <source>
        <dbReference type="ARBA" id="ARBA00044349"/>
    </source>
</evidence>
<comment type="caution">
    <text evidence="13">The sequence shown here is derived from an EMBL/GenBank/DDBJ whole genome shotgun (WGS) entry which is preliminary data.</text>
</comment>
<evidence type="ECO:0000256" key="3">
    <source>
        <dbReference type="ARBA" id="ARBA00043812"/>
    </source>
</evidence>
<dbReference type="InterPro" id="IPR002347">
    <property type="entry name" value="SDR_fam"/>
</dbReference>
<dbReference type="EC" id="1.1.1.298" evidence="4"/>
<dbReference type="PRINTS" id="PR00080">
    <property type="entry name" value="SDRFAMILY"/>
</dbReference>
<dbReference type="PROSITE" id="PS00061">
    <property type="entry name" value="ADH_SHORT"/>
    <property type="match status" value="1"/>
</dbReference>
<dbReference type="EMBL" id="WWCN01000002">
    <property type="protein sequence ID" value="MYM21886.1"/>
    <property type="molecule type" value="Genomic_DNA"/>
</dbReference>
<evidence type="ECO:0000313" key="13">
    <source>
        <dbReference type="EMBL" id="MYM21886.1"/>
    </source>
</evidence>
<dbReference type="GO" id="GO:0035527">
    <property type="term" value="F:3-hydroxypropionate dehydrogenase (NADP+) activity"/>
    <property type="evidence" value="ECO:0007669"/>
    <property type="project" value="UniProtKB-EC"/>
</dbReference>
<proteinExistence type="inferred from homology"/>
<comment type="similarity">
    <text evidence="1 11">Belongs to the short-chain dehydrogenases/reductases (SDR) family.</text>
</comment>
<gene>
    <name evidence="13" type="ORF">GTP46_04370</name>
</gene>
<protein>
    <recommendedName>
        <fullName evidence="6">NADP-dependent 3-hydroxy acid dehydrogenase YdfG</fullName>
        <ecNumber evidence="4">1.1.1.298</ecNumber>
        <ecNumber evidence="5">1.1.1.381</ecNumber>
    </recommendedName>
    <alternativeName>
        <fullName evidence="8">L-allo-threonine dehydrogenase</fullName>
    </alternativeName>
    <alternativeName>
        <fullName evidence="7">Malonic semialdehyde reductase</fullName>
    </alternativeName>
</protein>
<dbReference type="InterPro" id="IPR036291">
    <property type="entry name" value="NAD(P)-bd_dom_sf"/>
</dbReference>
<comment type="catalytic activity">
    <reaction evidence="3">
        <text>L-allo-threonine + NADP(+) = aminoacetone + CO2 + NADPH</text>
        <dbReference type="Rhea" id="RHEA:43524"/>
        <dbReference type="ChEBI" id="CHEBI:16526"/>
        <dbReference type="ChEBI" id="CHEBI:57783"/>
        <dbReference type="ChEBI" id="CHEBI:58320"/>
        <dbReference type="ChEBI" id="CHEBI:58349"/>
        <dbReference type="ChEBI" id="CHEBI:58585"/>
        <dbReference type="EC" id="1.1.1.381"/>
    </reaction>
</comment>
<dbReference type="EC" id="1.1.1.381" evidence="5"/>
<evidence type="ECO:0000259" key="12">
    <source>
        <dbReference type="SMART" id="SM00822"/>
    </source>
</evidence>
<dbReference type="SUPFAM" id="SSF51735">
    <property type="entry name" value="NAD(P)-binding Rossmann-fold domains"/>
    <property type="match status" value="1"/>
</dbReference>
<accession>A0A6L8K360</accession>
<dbReference type="PANTHER" id="PTHR43086">
    <property type="entry name" value="VERY-LONG-CHAIN 3-OXOOACYL-COA REDUCTASE"/>
    <property type="match status" value="1"/>
</dbReference>
<dbReference type="AlphaFoldDB" id="A0A6L8K360"/>
<dbReference type="PIRSF" id="PIRSF000126">
    <property type="entry name" value="11-beta-HSD1"/>
    <property type="match status" value="1"/>
</dbReference>
<dbReference type="Proteomes" id="UP000479335">
    <property type="component" value="Unassembled WGS sequence"/>
</dbReference>
<keyword evidence="2" id="KW-0560">Oxidoreductase</keyword>
<evidence type="ECO:0000256" key="5">
    <source>
        <dbReference type="ARBA" id="ARBA00044059"/>
    </source>
</evidence>
<evidence type="ECO:0000256" key="4">
    <source>
        <dbReference type="ARBA" id="ARBA00044050"/>
    </source>
</evidence>
<reference evidence="13 14" key="1">
    <citation type="submission" date="2019-12" db="EMBL/GenBank/DDBJ databases">
        <title>Novel species isolated from a subtropical stream in China.</title>
        <authorList>
            <person name="Lu H."/>
        </authorList>
    </citation>
    <scope>NUCLEOTIDE SEQUENCE [LARGE SCALE GENOMIC DNA]</scope>
    <source>
        <strain evidence="13 14">FT135W</strain>
    </source>
</reference>
<comment type="catalytic activity">
    <reaction evidence="10">
        <text>3-hydroxypropanoate + NADP(+) = 3-oxopropanoate + NADPH + H(+)</text>
        <dbReference type="Rhea" id="RHEA:26438"/>
        <dbReference type="ChEBI" id="CHEBI:15378"/>
        <dbReference type="ChEBI" id="CHEBI:16510"/>
        <dbReference type="ChEBI" id="CHEBI:33190"/>
        <dbReference type="ChEBI" id="CHEBI:57783"/>
        <dbReference type="ChEBI" id="CHEBI:58349"/>
        <dbReference type="EC" id="1.1.1.298"/>
    </reaction>
</comment>
<evidence type="ECO:0000256" key="10">
    <source>
        <dbReference type="ARBA" id="ARBA00047274"/>
    </source>
</evidence>
<sequence>MKTALITGASSGIGAVYADRLARRGYDLILVARDAAKLSALAAQLEGATGRKVDTIAADLGVSADLRRVEQRLASDSSITMLVNNAGLGAVKSLIDSTPEELDTMVNVNVTALTRLTRAAAPGLVARGEGAIINISSIVALKPELLNGVYGGSKAYVLALSQSLHHELGGKGVQVQAVLPGAIATPFWDRAGHAVENLPAEWVMTPEDLVDAALAGFDQRELVTVPSLPDLNDFNNMEQARHALAGNLSRNKPGVRYLTPA</sequence>
<evidence type="ECO:0000256" key="11">
    <source>
        <dbReference type="RuleBase" id="RU000363"/>
    </source>
</evidence>
<evidence type="ECO:0000256" key="7">
    <source>
        <dbReference type="ARBA" id="ARBA00044271"/>
    </source>
</evidence>
<evidence type="ECO:0000256" key="1">
    <source>
        <dbReference type="ARBA" id="ARBA00006484"/>
    </source>
</evidence>
<evidence type="ECO:0000256" key="9">
    <source>
        <dbReference type="ARBA" id="ARBA00045650"/>
    </source>
</evidence>
<dbReference type="Pfam" id="PF00106">
    <property type="entry name" value="adh_short"/>
    <property type="match status" value="1"/>
</dbReference>
<keyword evidence="14" id="KW-1185">Reference proteome</keyword>
<feature type="domain" description="Ketoreductase" evidence="12">
    <location>
        <begin position="2"/>
        <end position="186"/>
    </location>
</feature>
<evidence type="ECO:0000256" key="6">
    <source>
        <dbReference type="ARBA" id="ARBA00044065"/>
    </source>
</evidence>
<dbReference type="PRINTS" id="PR00081">
    <property type="entry name" value="GDHRDH"/>
</dbReference>
<dbReference type="InterPro" id="IPR020904">
    <property type="entry name" value="Sc_DH/Rdtase_CS"/>
</dbReference>
<organism evidence="13 14">
    <name type="scientific">Duganella flavida</name>
    <dbReference type="NCBI Taxonomy" id="2692175"/>
    <lineage>
        <taxon>Bacteria</taxon>
        <taxon>Pseudomonadati</taxon>
        <taxon>Pseudomonadota</taxon>
        <taxon>Betaproteobacteria</taxon>
        <taxon>Burkholderiales</taxon>
        <taxon>Oxalobacteraceae</taxon>
        <taxon>Telluria group</taxon>
        <taxon>Duganella</taxon>
    </lineage>
</organism>
<dbReference type="SMART" id="SM00822">
    <property type="entry name" value="PKS_KR"/>
    <property type="match status" value="1"/>
</dbReference>